<sequence>MLTLWALLITLAVRAAAVDPLSLPSVLPNSPVGRPILQSGQFLRYPPIPRGSPSIKYPSETPKPTCFPVAKFFMSSSQLNDYLNSTLPPQIEEMLKCAEVDLASLLGTVLETVSNLDLLSLLDLTSPLNILGGGGQSGSPDRGSSSKSSNLPLPSLSKATDAVSNLIPLAQGVLGSLLPNLAKRDPARKADSSLLSNLPLSGVLNQVSEPLSGVLNTVGELTGSTEGILKSVVPGGISDALSGLLGNINLRDLLLGLEVQKATVEDMMSAMTDDGILVQASTTAFIGGKGLVGPVISLLGFQVNGDVTLKIGISTNSTQCVNLQVQDMDIKVNKVYLQLVKTVTDILPVPDPLPLDDIISQLLTVKLNENLKEAKSCDIDLSDFTECKNSTWLFRYYIRSLQASEQGLSILYCAFFNGKVLKPSSLLPPDPKNANAAITLSNTMLREIITVSAKQSSVEMNNLNAHITRILYFSLPGNRIQVTYWVNVNKDGEIFAQGLTRFLISYACKILRGTLIADLRILSFMHSTNPPEAMDEVEDVMSTVMKKFVSTITEFSNLWNIPPGITSNLLTNAKVELLNSRHLQAAV</sequence>
<organism evidence="3">
    <name type="scientific">Desmodus rotundus</name>
    <name type="common">Vampire bat</name>
    <dbReference type="NCBI Taxonomy" id="9430"/>
    <lineage>
        <taxon>Eukaryota</taxon>
        <taxon>Metazoa</taxon>
        <taxon>Chordata</taxon>
        <taxon>Craniata</taxon>
        <taxon>Vertebrata</taxon>
        <taxon>Euteleostomi</taxon>
        <taxon>Mammalia</taxon>
        <taxon>Eutheria</taxon>
        <taxon>Laurasiatheria</taxon>
        <taxon>Chiroptera</taxon>
        <taxon>Yangochiroptera</taxon>
        <taxon>Phyllostomidae</taxon>
        <taxon>Desmodontinae</taxon>
        <taxon>Desmodus</taxon>
    </lineage>
</organism>
<dbReference type="InterPro" id="IPR034433">
    <property type="entry name" value="Vomeromodulin"/>
</dbReference>
<dbReference type="PANTHER" id="PTHR40142:SF1">
    <property type="entry name" value="BPI FOLD CONTAINING FAMILY B, MEMBER 9B-RELATED"/>
    <property type="match status" value="1"/>
</dbReference>
<feature type="compositionally biased region" description="Low complexity" evidence="1">
    <location>
        <begin position="138"/>
        <end position="153"/>
    </location>
</feature>
<keyword evidence="2" id="KW-0732">Signal</keyword>
<reference evidence="3" key="1">
    <citation type="submission" date="2012-11" db="EMBL/GenBank/DDBJ databases">
        <title>The Vampirome: Transcriptome and Proteome Analysis of the Submandibular and Accessory Glands of the Vampire Bat and Vector of Human Rabies, Desmodus rotundus.</title>
        <authorList>
            <person name="Francischetti I.M.B."/>
            <person name="Assumpcao T.C.F."/>
            <person name="Ma D."/>
            <person name="Vicente E.C."/>
            <person name="Ribeiro J.M.C."/>
        </authorList>
    </citation>
    <scope>NUCLEOTIDE SEQUENCE</scope>
    <source>
        <tissue evidence="3">Salivary gland</tissue>
    </source>
</reference>
<protein>
    <submittedName>
        <fullName evidence="3">Putative secreted protein</fullName>
    </submittedName>
</protein>
<evidence type="ECO:0000256" key="1">
    <source>
        <dbReference type="SAM" id="MobiDB-lite"/>
    </source>
</evidence>
<dbReference type="AlphaFoldDB" id="K9ILP8"/>
<dbReference type="PANTHER" id="PTHR40142">
    <property type="entry name" value="BPI FOLD-CONTAINING FAMILY B, MEMBER 9B-RELATED"/>
    <property type="match status" value="1"/>
</dbReference>
<evidence type="ECO:0000256" key="2">
    <source>
        <dbReference type="SAM" id="SignalP"/>
    </source>
</evidence>
<accession>K9ILP8</accession>
<feature type="region of interest" description="Disordered" evidence="1">
    <location>
        <begin position="133"/>
        <end position="153"/>
    </location>
</feature>
<proteinExistence type="evidence at transcript level"/>
<dbReference type="GO" id="GO:0007608">
    <property type="term" value="P:sensory perception of smell"/>
    <property type="evidence" value="ECO:0007669"/>
    <property type="project" value="InterPro"/>
</dbReference>
<evidence type="ECO:0000313" key="3">
    <source>
        <dbReference type="EMBL" id="JAA48348.1"/>
    </source>
</evidence>
<feature type="signal peptide" evidence="2">
    <location>
        <begin position="1"/>
        <end position="17"/>
    </location>
</feature>
<feature type="chain" id="PRO_5003932259" evidence="2">
    <location>
        <begin position="18"/>
        <end position="587"/>
    </location>
</feature>
<dbReference type="EMBL" id="GABZ01005177">
    <property type="protein sequence ID" value="JAA48348.1"/>
    <property type="molecule type" value="mRNA"/>
</dbReference>
<name>K9ILP8_DESRO</name>